<evidence type="ECO:0000313" key="3">
    <source>
        <dbReference type="Proteomes" id="UP000198287"/>
    </source>
</evidence>
<protein>
    <submittedName>
        <fullName evidence="2">Uncharacterized protein</fullName>
    </submittedName>
</protein>
<evidence type="ECO:0000313" key="2">
    <source>
        <dbReference type="EMBL" id="OXA52897.1"/>
    </source>
</evidence>
<dbReference type="Proteomes" id="UP000198287">
    <property type="component" value="Unassembled WGS sequence"/>
</dbReference>
<feature type="compositionally biased region" description="Polar residues" evidence="1">
    <location>
        <begin position="1"/>
        <end position="11"/>
    </location>
</feature>
<reference evidence="2 3" key="1">
    <citation type="submission" date="2015-12" db="EMBL/GenBank/DDBJ databases">
        <title>The genome of Folsomia candida.</title>
        <authorList>
            <person name="Faddeeva A."/>
            <person name="Derks M.F."/>
            <person name="Anvar Y."/>
            <person name="Smit S."/>
            <person name="Van Straalen N."/>
            <person name="Roelofs D."/>
        </authorList>
    </citation>
    <scope>NUCLEOTIDE SEQUENCE [LARGE SCALE GENOMIC DNA]</scope>
    <source>
        <strain evidence="2 3">VU population</strain>
        <tissue evidence="2">Whole body</tissue>
    </source>
</reference>
<dbReference type="EMBL" id="LNIX01000006">
    <property type="protein sequence ID" value="OXA52897.1"/>
    <property type="molecule type" value="Genomic_DNA"/>
</dbReference>
<dbReference type="AlphaFoldDB" id="A0A226E7H5"/>
<feature type="region of interest" description="Disordered" evidence="1">
    <location>
        <begin position="268"/>
        <end position="289"/>
    </location>
</feature>
<proteinExistence type="predicted"/>
<evidence type="ECO:0000256" key="1">
    <source>
        <dbReference type="SAM" id="MobiDB-lite"/>
    </source>
</evidence>
<accession>A0A226E7H5</accession>
<organism evidence="2 3">
    <name type="scientific">Folsomia candida</name>
    <name type="common">Springtail</name>
    <dbReference type="NCBI Taxonomy" id="158441"/>
    <lineage>
        <taxon>Eukaryota</taxon>
        <taxon>Metazoa</taxon>
        <taxon>Ecdysozoa</taxon>
        <taxon>Arthropoda</taxon>
        <taxon>Hexapoda</taxon>
        <taxon>Collembola</taxon>
        <taxon>Entomobryomorpha</taxon>
        <taxon>Isotomoidea</taxon>
        <taxon>Isotomidae</taxon>
        <taxon>Proisotominae</taxon>
        <taxon>Folsomia</taxon>
    </lineage>
</organism>
<name>A0A226E7H5_FOLCA</name>
<sequence>MLSKLASSSPPTKKVRLTVRAPQPGRSIRIFEEDEQGELTEIEDCSPFNSQANNSTTTTRFPWKSTSVVVPPPPPEEVWVPPTKSTMPEFIFNHVKEYLANTNGWDGEDRYMKTSGAMKILLHSGDTLQVTKEGRKVCEKTRKNRENNPSTKNSNVEQTEIIDVKFASGRITWGERNRSGMCQFDNCWKIKGSEWKCDEHNNAMNATHFLIKDEDNTTATYFLLSSQPHSPKFTHNLDGCLQTARNSKTKWQALLNYENNEKIGKRAARAEDGYDDVDDDEKQRQEEELNPSWKLVTKRSWIAQDLESSKIFKQTANIILAIIATLNVNATNQLQIIGDQFYIDKVDWTVVKTILESCGFRIALGEPSEYGTLVESPLLKKEDLKWRDGDEWIYMKYGTIGRIYVGTIKQQTASGLGPMPKSYIHWHHDPSDKGIPIFQCEAGDDEFIKKETAKMESVGQLGVILCKMLGGTIDEHPIQIDFDKYEHFSEWETHHLEKMKQLVGFWTSRELEFTPPVTLDISTINWDPVNKYLLAK</sequence>
<keyword evidence="3" id="KW-1185">Reference proteome</keyword>
<gene>
    <name evidence="2" type="ORF">Fcan01_12119</name>
</gene>
<comment type="caution">
    <text evidence="2">The sequence shown here is derived from an EMBL/GenBank/DDBJ whole genome shotgun (WGS) entry which is preliminary data.</text>
</comment>
<feature type="region of interest" description="Disordered" evidence="1">
    <location>
        <begin position="1"/>
        <end position="21"/>
    </location>
</feature>